<dbReference type="InterPro" id="IPR001387">
    <property type="entry name" value="Cro/C1-type_HTH"/>
</dbReference>
<dbReference type="InterPro" id="IPR015927">
    <property type="entry name" value="Peptidase_S24_S26A/B/C"/>
</dbReference>
<dbReference type="Gene3D" id="2.10.109.10">
    <property type="entry name" value="Umud Fragment, subunit A"/>
    <property type="match status" value="1"/>
</dbReference>
<dbReference type="InterPro" id="IPR010982">
    <property type="entry name" value="Lambda_DNA-bd_dom_sf"/>
</dbReference>
<keyword evidence="1" id="KW-0805">Transcription regulation</keyword>
<dbReference type="SUPFAM" id="SSF47413">
    <property type="entry name" value="lambda repressor-like DNA-binding domains"/>
    <property type="match status" value="1"/>
</dbReference>
<dbReference type="CDD" id="cd00093">
    <property type="entry name" value="HTH_XRE"/>
    <property type="match status" value="1"/>
</dbReference>
<dbReference type="CDD" id="cd06529">
    <property type="entry name" value="S24_LexA-like"/>
    <property type="match status" value="1"/>
</dbReference>
<dbReference type="SMART" id="SM00530">
    <property type="entry name" value="HTH_XRE"/>
    <property type="match status" value="1"/>
</dbReference>
<protein>
    <submittedName>
        <fullName evidence="5">LexA family transcriptional regulator</fullName>
    </submittedName>
</protein>
<dbReference type="SUPFAM" id="SSF51306">
    <property type="entry name" value="LexA/Signal peptidase"/>
    <property type="match status" value="1"/>
</dbReference>
<dbReference type="InterPro" id="IPR036286">
    <property type="entry name" value="LexA/Signal_pep-like_sf"/>
</dbReference>
<sequence length="243" mass="27540">MSNQAERLKSLRQKTNLNQQEVADKIGKSRSRIAIYETQSQVQIPSDVLQKLSQIYHTTPEFILYGTVQPVVQPVTQPVNGNPRITGGDMRILVVTTDRAGEENTAFVPVKARAGYLVGYGDPEFIQTLPTYSIPGFSEGTYRVFEVEGDSMQETLRPGDLVVTQFVENWRNLKNDKMYVIVSIDGIIIKRIHNLLDKSGGIVIVSDNPQFNPDFLHSDQIMEIWEVRATISRNLDRKKLNYI</sequence>
<dbReference type="PANTHER" id="PTHR40661:SF3">
    <property type="entry name" value="FELS-1 PROPHAGE TRANSCRIPTIONAL REGULATOR"/>
    <property type="match status" value="1"/>
</dbReference>
<dbReference type="PROSITE" id="PS50943">
    <property type="entry name" value="HTH_CROC1"/>
    <property type="match status" value="1"/>
</dbReference>
<comment type="caution">
    <text evidence="5">The sequence shown here is derived from an EMBL/GenBank/DDBJ whole genome shotgun (WGS) entry which is preliminary data.</text>
</comment>
<evidence type="ECO:0000259" key="4">
    <source>
        <dbReference type="PROSITE" id="PS50943"/>
    </source>
</evidence>
<dbReference type="Gene3D" id="1.10.260.40">
    <property type="entry name" value="lambda repressor-like DNA-binding domains"/>
    <property type="match status" value="1"/>
</dbReference>
<keyword evidence="6" id="KW-1185">Reference proteome</keyword>
<evidence type="ECO:0000256" key="2">
    <source>
        <dbReference type="ARBA" id="ARBA00023125"/>
    </source>
</evidence>
<dbReference type="PANTHER" id="PTHR40661">
    <property type="match status" value="1"/>
</dbReference>
<dbReference type="Proteomes" id="UP001232063">
    <property type="component" value="Unassembled WGS sequence"/>
</dbReference>
<keyword evidence="2" id="KW-0238">DNA-binding</keyword>
<proteinExistence type="predicted"/>
<dbReference type="Pfam" id="PF00717">
    <property type="entry name" value="Peptidase_S24"/>
    <property type="match status" value="1"/>
</dbReference>
<accession>A0AAE3R5B0</accession>
<dbReference type="Pfam" id="PF01381">
    <property type="entry name" value="HTH_3"/>
    <property type="match status" value="1"/>
</dbReference>
<evidence type="ECO:0000313" key="5">
    <source>
        <dbReference type="EMBL" id="MDJ1504191.1"/>
    </source>
</evidence>
<dbReference type="RefSeq" id="WP_314515202.1">
    <property type="nucleotide sequence ID" value="NZ_JASJOU010000010.1"/>
</dbReference>
<gene>
    <name evidence="5" type="ORF">QNI22_26250</name>
</gene>
<dbReference type="AlphaFoldDB" id="A0AAE3R5B0"/>
<dbReference type="GO" id="GO:0003677">
    <property type="term" value="F:DNA binding"/>
    <property type="evidence" value="ECO:0007669"/>
    <property type="project" value="UniProtKB-KW"/>
</dbReference>
<name>A0AAE3R5B0_9BACT</name>
<evidence type="ECO:0000313" key="6">
    <source>
        <dbReference type="Proteomes" id="UP001232063"/>
    </source>
</evidence>
<keyword evidence="3" id="KW-0804">Transcription</keyword>
<dbReference type="EMBL" id="JASJOU010000010">
    <property type="protein sequence ID" value="MDJ1504191.1"/>
    <property type="molecule type" value="Genomic_DNA"/>
</dbReference>
<feature type="domain" description="HTH cro/C1-type" evidence="4">
    <location>
        <begin position="8"/>
        <end position="63"/>
    </location>
</feature>
<evidence type="ECO:0000256" key="1">
    <source>
        <dbReference type="ARBA" id="ARBA00023015"/>
    </source>
</evidence>
<reference evidence="5" key="1">
    <citation type="submission" date="2023-05" db="EMBL/GenBank/DDBJ databases">
        <authorList>
            <person name="Zhang X."/>
        </authorList>
    </citation>
    <scope>NUCLEOTIDE SEQUENCE</scope>
    <source>
        <strain evidence="5">BD1B2-1</strain>
    </source>
</reference>
<dbReference type="InterPro" id="IPR039418">
    <property type="entry name" value="LexA-like"/>
</dbReference>
<evidence type="ECO:0000256" key="3">
    <source>
        <dbReference type="ARBA" id="ARBA00023163"/>
    </source>
</evidence>
<organism evidence="5 6">
    <name type="scientific">Xanthocytophaga agilis</name>
    <dbReference type="NCBI Taxonomy" id="3048010"/>
    <lineage>
        <taxon>Bacteria</taxon>
        <taxon>Pseudomonadati</taxon>
        <taxon>Bacteroidota</taxon>
        <taxon>Cytophagia</taxon>
        <taxon>Cytophagales</taxon>
        <taxon>Rhodocytophagaceae</taxon>
        <taxon>Xanthocytophaga</taxon>
    </lineage>
</organism>